<accession>M4RVN6</accession>
<organism evidence="4 5">
    <name type="scientific">Paraglaciecola psychrophila 170</name>
    <dbReference type="NCBI Taxonomy" id="1129794"/>
    <lineage>
        <taxon>Bacteria</taxon>
        <taxon>Pseudomonadati</taxon>
        <taxon>Pseudomonadota</taxon>
        <taxon>Gammaproteobacteria</taxon>
        <taxon>Alteromonadales</taxon>
        <taxon>Alteromonadaceae</taxon>
        <taxon>Paraglaciecola</taxon>
    </lineage>
</organism>
<gene>
    <name evidence="2" type="ORF">C427_0381</name>
    <name evidence="3" type="ORF">C427_5523</name>
    <name evidence="4" type="ORF">C427_5532</name>
</gene>
<protein>
    <submittedName>
        <fullName evidence="4">Uncharacterized protein</fullName>
    </submittedName>
</protein>
<dbReference type="KEGG" id="gps:C427_5532"/>
<evidence type="ECO:0000256" key="1">
    <source>
        <dbReference type="SAM" id="MobiDB-lite"/>
    </source>
</evidence>
<evidence type="ECO:0000313" key="5">
    <source>
        <dbReference type="Proteomes" id="UP000011864"/>
    </source>
</evidence>
<dbReference type="PATRIC" id="fig|1129794.4.peg.5501"/>
<dbReference type="EMBL" id="CP003837">
    <property type="protein sequence ID" value="AGH47620.1"/>
    <property type="molecule type" value="Genomic_DNA"/>
</dbReference>
<keyword evidence="5" id="KW-1185">Reference proteome</keyword>
<dbReference type="EMBL" id="CP003837">
    <property type="protein sequence ID" value="AGH42491.1"/>
    <property type="molecule type" value="Genomic_DNA"/>
</dbReference>
<dbReference type="AlphaFoldDB" id="M4RVN6"/>
<name>M4RVN6_9ALTE</name>
<feature type="compositionally biased region" description="Basic and acidic residues" evidence="1">
    <location>
        <begin position="69"/>
        <end position="79"/>
    </location>
</feature>
<proteinExistence type="predicted"/>
<dbReference type="Proteomes" id="UP000011864">
    <property type="component" value="Chromosome"/>
</dbReference>
<feature type="region of interest" description="Disordered" evidence="1">
    <location>
        <begin position="56"/>
        <end position="79"/>
    </location>
</feature>
<evidence type="ECO:0000313" key="4">
    <source>
        <dbReference type="EMBL" id="AGH47626.1"/>
    </source>
</evidence>
<reference evidence="4 5" key="1">
    <citation type="journal article" date="2013" name="Genome Announc.">
        <title>Complete Genome Sequence of Glaciecola psychrophila Strain 170T.</title>
        <authorList>
            <person name="Yin J."/>
            <person name="Chen J."/>
            <person name="Liu G."/>
            <person name="Yu Y."/>
            <person name="Song L."/>
            <person name="Wang X."/>
            <person name="Qu X."/>
        </authorList>
    </citation>
    <scope>NUCLEOTIDE SEQUENCE [LARGE SCALE GENOMIC DNA]</scope>
    <source>
        <strain evidence="4 5">170</strain>
    </source>
</reference>
<dbReference type="KEGG" id="gps:C427_5523"/>
<dbReference type="HOGENOM" id="CLU_2602865_0_0_6"/>
<evidence type="ECO:0000313" key="3">
    <source>
        <dbReference type="EMBL" id="AGH47620.1"/>
    </source>
</evidence>
<dbReference type="KEGG" id="gps:C427_0381"/>
<dbReference type="EMBL" id="CP003837">
    <property type="protein sequence ID" value="AGH47626.1"/>
    <property type="molecule type" value="Genomic_DNA"/>
</dbReference>
<dbReference type="STRING" id="1129794.C427_0381"/>
<sequence length="79" mass="9148">MCRLLGVQSNNYYRYQKRQTDKPDGLTHQEMREGVKDIARFSDNTYGETHSKSIEYAELSSESQENSSIDERSRRVGAV</sequence>
<evidence type="ECO:0000313" key="2">
    <source>
        <dbReference type="EMBL" id="AGH42491.1"/>
    </source>
</evidence>